<comment type="similarity">
    <text evidence="3">Belongs to the HAD-like hydrolase superfamily. CbbY/CbbZ/Gph/YieH family.</text>
</comment>
<evidence type="ECO:0000256" key="3">
    <source>
        <dbReference type="ARBA" id="ARBA00006171"/>
    </source>
</evidence>
<keyword evidence="6" id="KW-1185">Reference proteome</keyword>
<evidence type="ECO:0000256" key="4">
    <source>
        <dbReference type="ARBA" id="ARBA00013078"/>
    </source>
</evidence>
<comment type="pathway">
    <text evidence="2">Organic acid metabolism; glycolate biosynthesis; glycolate from 2-phosphoglycolate: step 1/1.</text>
</comment>
<dbReference type="PANTHER" id="PTHR43434:SF1">
    <property type="entry name" value="PHOSPHOGLYCOLATE PHOSPHATASE"/>
    <property type="match status" value="1"/>
</dbReference>
<reference evidence="5" key="1">
    <citation type="submission" date="2022-06" db="EMBL/GenBank/DDBJ databases">
        <title>Sneathiella actinostolidae sp. nov., isolated from a sea anemonein the Western Pacific Ocean.</title>
        <authorList>
            <person name="Wei M.J."/>
        </authorList>
    </citation>
    <scope>NUCLEOTIDE SEQUENCE</scope>
    <source>
        <strain evidence="5">PHK-P5</strain>
    </source>
</reference>
<dbReference type="GO" id="GO:0016787">
    <property type="term" value="F:hydrolase activity"/>
    <property type="evidence" value="ECO:0007669"/>
    <property type="project" value="UniProtKB-KW"/>
</dbReference>
<dbReference type="EC" id="3.1.3.18" evidence="4"/>
<evidence type="ECO:0000256" key="1">
    <source>
        <dbReference type="ARBA" id="ARBA00000830"/>
    </source>
</evidence>
<dbReference type="InterPro" id="IPR036412">
    <property type="entry name" value="HAD-like_sf"/>
</dbReference>
<dbReference type="InterPro" id="IPR023198">
    <property type="entry name" value="PGP-like_dom2"/>
</dbReference>
<evidence type="ECO:0000256" key="2">
    <source>
        <dbReference type="ARBA" id="ARBA00004818"/>
    </source>
</evidence>
<dbReference type="Proteomes" id="UP001056291">
    <property type="component" value="Chromosome"/>
</dbReference>
<evidence type="ECO:0000313" key="5">
    <source>
        <dbReference type="EMBL" id="USG59714.1"/>
    </source>
</evidence>
<dbReference type="EMBL" id="CP098747">
    <property type="protein sequence ID" value="USG59714.1"/>
    <property type="molecule type" value="Genomic_DNA"/>
</dbReference>
<name>A0ABY4VYP2_9PROT</name>
<dbReference type="Gene3D" id="3.40.50.1000">
    <property type="entry name" value="HAD superfamily/HAD-like"/>
    <property type="match status" value="1"/>
</dbReference>
<comment type="catalytic activity">
    <reaction evidence="1">
        <text>2-phosphoglycolate + H2O = glycolate + phosphate</text>
        <dbReference type="Rhea" id="RHEA:14369"/>
        <dbReference type="ChEBI" id="CHEBI:15377"/>
        <dbReference type="ChEBI" id="CHEBI:29805"/>
        <dbReference type="ChEBI" id="CHEBI:43474"/>
        <dbReference type="ChEBI" id="CHEBI:58033"/>
        <dbReference type="EC" id="3.1.3.18"/>
    </reaction>
</comment>
<proteinExistence type="inferred from homology"/>
<keyword evidence="5" id="KW-0378">Hydrolase</keyword>
<evidence type="ECO:0000313" key="6">
    <source>
        <dbReference type="Proteomes" id="UP001056291"/>
    </source>
</evidence>
<dbReference type="InterPro" id="IPR023214">
    <property type="entry name" value="HAD_sf"/>
</dbReference>
<protein>
    <recommendedName>
        <fullName evidence="4">phosphoglycolate phosphatase</fullName>
        <ecNumber evidence="4">3.1.3.18</ecNumber>
    </recommendedName>
</protein>
<sequence>MSGTKRNLAIFDIDGTIMHSAGHDVSLFREAHARHIPEDSMTAHWGNFSQMTDYAINNEFFDRVHGRAPTDEELNAIKSTFITLVKDAHTARPEIFSPVLGALHAIESLSGHTDWAVGFASGGWEISATYKLASMGIDADAYPTAFGDAHADRLTLVQSAIDAAKETHNRDGFDHVVSVGDGLWDIAAARDLNLPFIGISSWVSRDTLLEAGAHDVLDHFEDYAAFEQILLNSRVPD</sequence>
<accession>A0ABY4VYP2</accession>
<dbReference type="InterPro" id="IPR050155">
    <property type="entry name" value="HAD-like_hydrolase_sf"/>
</dbReference>
<dbReference type="Gene3D" id="1.10.150.240">
    <property type="entry name" value="Putative phosphatase, domain 2"/>
    <property type="match status" value="1"/>
</dbReference>
<dbReference type="RefSeq" id="WP_251932484.1">
    <property type="nucleotide sequence ID" value="NZ_CP098747.1"/>
</dbReference>
<organism evidence="5 6">
    <name type="scientific">Sneathiella marina</name>
    <dbReference type="NCBI Taxonomy" id="2950108"/>
    <lineage>
        <taxon>Bacteria</taxon>
        <taxon>Pseudomonadati</taxon>
        <taxon>Pseudomonadota</taxon>
        <taxon>Alphaproteobacteria</taxon>
        <taxon>Sneathiellales</taxon>
        <taxon>Sneathiellaceae</taxon>
        <taxon>Sneathiella</taxon>
    </lineage>
</organism>
<dbReference type="PANTHER" id="PTHR43434">
    <property type="entry name" value="PHOSPHOGLYCOLATE PHOSPHATASE"/>
    <property type="match status" value="1"/>
</dbReference>
<dbReference type="Pfam" id="PF00702">
    <property type="entry name" value="Hydrolase"/>
    <property type="match status" value="1"/>
</dbReference>
<gene>
    <name evidence="5" type="ORF">NBZ79_11030</name>
</gene>
<dbReference type="SUPFAM" id="SSF56784">
    <property type="entry name" value="HAD-like"/>
    <property type="match status" value="1"/>
</dbReference>